<feature type="transmembrane region" description="Helical" evidence="11">
    <location>
        <begin position="169"/>
        <end position="190"/>
    </location>
</feature>
<dbReference type="GeneID" id="108732405"/>
<evidence type="ECO:0000256" key="3">
    <source>
        <dbReference type="ARBA" id="ARBA00022448"/>
    </source>
</evidence>
<sequence>MSTTIPRYNEKSFILDSRRTFSEDQGSSIDSNENAFDDMKQIMEEEENEKRTSLPLASFNFINSIIGSGVIGIPYALHESGFGFGVLLLLLVAYVTDYSLILMVRSGHISGRFTYQGIMESAFGKPGHVLLGLMQFIYPFIAMVSYNVVVGDTVTKVAIRLFGMSHDSLFAKRQIIVLVCTLFVTVPLCLYRNIAKLANISFLSLVCIAFILLSIFIRMGSMQAKLTMPDHAWSFMNADIIPAIGIMSFAFMCHHNTFLIYGSIKEASEEKWKIVTHASIFTSFLVTILFGIAGYATFTTSTQGDLLENYCWDDDLMNFSRLLFSVTILLTYPIECFVVRDVIEYSFLRKDSEALTSDKIHYGITITIIALTYLLSIATDCLGIVLELNGLLAAIPLAYVLPAMCYLKLDEGHILSRKKLPALGVVLFGLVVTVLGIIFVAVDFKEVDTCSHGKIMPYCYPNNTLHNHTIVESTHEANTFVHTNIVHTTLSTIIGKVTEKTL</sequence>
<dbReference type="GO" id="GO:0015179">
    <property type="term" value="F:L-amino acid transmembrane transporter activity"/>
    <property type="evidence" value="ECO:0007669"/>
    <property type="project" value="TreeGrafter"/>
</dbReference>
<evidence type="ECO:0000256" key="11">
    <source>
        <dbReference type="SAM" id="Phobius"/>
    </source>
</evidence>
<evidence type="ECO:0000256" key="7">
    <source>
        <dbReference type="ARBA" id="ARBA00023136"/>
    </source>
</evidence>
<dbReference type="Proteomes" id="UP000192223">
    <property type="component" value="Unplaced"/>
</dbReference>
<keyword evidence="3" id="KW-0813">Transport</keyword>
<feature type="transmembrane region" description="Helical" evidence="11">
    <location>
        <begin position="82"/>
        <end position="104"/>
    </location>
</feature>
<name>A0A1W4W3F7_AGRPL</name>
<feature type="transmembrane region" description="Helical" evidence="11">
    <location>
        <begin position="56"/>
        <end position="76"/>
    </location>
</feature>
<feature type="transmembrane region" description="Helical" evidence="11">
    <location>
        <begin position="318"/>
        <end position="339"/>
    </location>
</feature>
<feature type="domain" description="Amino acid transporter transmembrane" evidence="12">
    <location>
        <begin position="51"/>
        <end position="440"/>
    </location>
</feature>
<evidence type="ECO:0000256" key="6">
    <source>
        <dbReference type="ARBA" id="ARBA00022989"/>
    </source>
</evidence>
<dbReference type="GO" id="GO:0016020">
    <property type="term" value="C:membrane"/>
    <property type="evidence" value="ECO:0007669"/>
    <property type="project" value="UniProtKB-SubCell"/>
</dbReference>
<evidence type="ECO:0000256" key="8">
    <source>
        <dbReference type="ARBA" id="ARBA00037101"/>
    </source>
</evidence>
<keyword evidence="7 11" id="KW-0472">Membrane</keyword>
<feature type="transmembrane region" description="Helical" evidence="11">
    <location>
        <begin position="129"/>
        <end position="149"/>
    </location>
</feature>
<dbReference type="STRING" id="224129.A0A1W4W3F7"/>
<evidence type="ECO:0000259" key="12">
    <source>
        <dbReference type="Pfam" id="PF01490"/>
    </source>
</evidence>
<feature type="transmembrane region" description="Helical" evidence="11">
    <location>
        <begin position="274"/>
        <end position="298"/>
    </location>
</feature>
<keyword evidence="13" id="KW-1185">Reference proteome</keyword>
<dbReference type="FunCoup" id="A0A1W4W3F7">
    <property type="interactions" value="11"/>
</dbReference>
<comment type="function">
    <text evidence="8">Putative sodium-dependent amino acid/proton antiporter.</text>
</comment>
<comment type="similarity">
    <text evidence="2">Belongs to the amino acid/polyamine transporter 2 family.</text>
</comment>
<dbReference type="PANTHER" id="PTHR22950">
    <property type="entry name" value="AMINO ACID TRANSPORTER"/>
    <property type="match status" value="1"/>
</dbReference>
<dbReference type="AlphaFoldDB" id="A0A1W4W3F7"/>
<feature type="transmembrane region" description="Helical" evidence="11">
    <location>
        <begin position="421"/>
        <end position="442"/>
    </location>
</feature>
<gene>
    <name evidence="14" type="primary">LOC108732405</name>
</gene>
<feature type="transmembrane region" description="Helical" evidence="11">
    <location>
        <begin position="202"/>
        <end position="220"/>
    </location>
</feature>
<keyword evidence="5" id="KW-0029">Amino-acid transport</keyword>
<dbReference type="RefSeq" id="XP_018318689.1">
    <property type="nucleotide sequence ID" value="XM_018463187.2"/>
</dbReference>
<evidence type="ECO:0000256" key="9">
    <source>
        <dbReference type="ARBA" id="ARBA00040814"/>
    </source>
</evidence>
<keyword evidence="6 11" id="KW-1133">Transmembrane helix</keyword>
<evidence type="ECO:0000256" key="10">
    <source>
        <dbReference type="ARBA" id="ARBA00041723"/>
    </source>
</evidence>
<accession>A0A1W4W3F7</accession>
<keyword evidence="4 11" id="KW-0812">Transmembrane</keyword>
<proteinExistence type="inferred from homology"/>
<dbReference type="OrthoDB" id="28208at2759"/>
<evidence type="ECO:0000256" key="2">
    <source>
        <dbReference type="ARBA" id="ARBA00008066"/>
    </source>
</evidence>
<feature type="transmembrane region" description="Helical" evidence="11">
    <location>
        <begin position="391"/>
        <end position="409"/>
    </location>
</feature>
<dbReference type="InterPro" id="IPR013057">
    <property type="entry name" value="AA_transpt_TM"/>
</dbReference>
<evidence type="ECO:0000256" key="4">
    <source>
        <dbReference type="ARBA" id="ARBA00022692"/>
    </source>
</evidence>
<dbReference type="KEGG" id="apln:108732405"/>
<comment type="subcellular location">
    <subcellularLocation>
        <location evidence="1">Membrane</location>
        <topology evidence="1">Multi-pass membrane protein</topology>
    </subcellularLocation>
</comment>
<evidence type="ECO:0000313" key="13">
    <source>
        <dbReference type="Proteomes" id="UP000192223"/>
    </source>
</evidence>
<evidence type="ECO:0000313" key="14">
    <source>
        <dbReference type="RefSeq" id="XP_018318689.1"/>
    </source>
</evidence>
<organism evidence="13 14">
    <name type="scientific">Agrilus planipennis</name>
    <name type="common">Emerald ash borer</name>
    <name type="synonym">Agrilus marcopoli</name>
    <dbReference type="NCBI Taxonomy" id="224129"/>
    <lineage>
        <taxon>Eukaryota</taxon>
        <taxon>Metazoa</taxon>
        <taxon>Ecdysozoa</taxon>
        <taxon>Arthropoda</taxon>
        <taxon>Hexapoda</taxon>
        <taxon>Insecta</taxon>
        <taxon>Pterygota</taxon>
        <taxon>Neoptera</taxon>
        <taxon>Endopterygota</taxon>
        <taxon>Coleoptera</taxon>
        <taxon>Polyphaga</taxon>
        <taxon>Elateriformia</taxon>
        <taxon>Buprestoidea</taxon>
        <taxon>Buprestidae</taxon>
        <taxon>Agrilinae</taxon>
        <taxon>Agrilus</taxon>
    </lineage>
</organism>
<feature type="transmembrane region" description="Helical" evidence="11">
    <location>
        <begin position="240"/>
        <end position="262"/>
    </location>
</feature>
<dbReference type="PANTHER" id="PTHR22950:SF458">
    <property type="entry name" value="SODIUM-COUPLED NEUTRAL AMINO ACID TRANSPORTER 11-RELATED"/>
    <property type="match status" value="1"/>
</dbReference>
<reference evidence="14" key="1">
    <citation type="submission" date="2025-08" db="UniProtKB">
        <authorList>
            <consortium name="RefSeq"/>
        </authorList>
    </citation>
    <scope>IDENTIFICATION</scope>
    <source>
        <tissue evidence="14">Entire body</tissue>
    </source>
</reference>
<evidence type="ECO:0000256" key="5">
    <source>
        <dbReference type="ARBA" id="ARBA00022970"/>
    </source>
</evidence>
<dbReference type="InParanoid" id="A0A1W4W3F7"/>
<dbReference type="Pfam" id="PF01490">
    <property type="entry name" value="Aa_trans"/>
    <property type="match status" value="1"/>
</dbReference>
<evidence type="ECO:0000256" key="1">
    <source>
        <dbReference type="ARBA" id="ARBA00004141"/>
    </source>
</evidence>
<feature type="transmembrane region" description="Helical" evidence="11">
    <location>
        <begin position="360"/>
        <end position="385"/>
    </location>
</feature>
<protein>
    <recommendedName>
        <fullName evidence="9">Putative sodium-coupled neutral amino acid transporter 11</fullName>
    </recommendedName>
    <alternativeName>
        <fullName evidence="10">Solute carrier family 38 member 11</fullName>
    </alternativeName>
</protein>